<dbReference type="EMBL" id="JAUSQU010000001">
    <property type="protein sequence ID" value="MDP9848150.1"/>
    <property type="molecule type" value="Genomic_DNA"/>
</dbReference>
<organism evidence="1 2">
    <name type="scientific">Streptosporangium lutulentum</name>
    <dbReference type="NCBI Taxonomy" id="1461250"/>
    <lineage>
        <taxon>Bacteria</taxon>
        <taxon>Bacillati</taxon>
        <taxon>Actinomycetota</taxon>
        <taxon>Actinomycetes</taxon>
        <taxon>Streptosporangiales</taxon>
        <taxon>Streptosporangiaceae</taxon>
        <taxon>Streptosporangium</taxon>
    </lineage>
</organism>
<evidence type="ECO:0000313" key="1">
    <source>
        <dbReference type="EMBL" id="MDP9848150.1"/>
    </source>
</evidence>
<protein>
    <recommendedName>
        <fullName evidence="3">ESX-1 secretion-associated protein</fullName>
    </recommendedName>
</protein>
<dbReference type="Proteomes" id="UP001225356">
    <property type="component" value="Unassembled WGS sequence"/>
</dbReference>
<dbReference type="RefSeq" id="WP_307565252.1">
    <property type="nucleotide sequence ID" value="NZ_JAUSQU010000001.1"/>
</dbReference>
<gene>
    <name evidence="1" type="ORF">J2853_007361</name>
</gene>
<evidence type="ECO:0008006" key="3">
    <source>
        <dbReference type="Google" id="ProtNLM"/>
    </source>
</evidence>
<evidence type="ECO:0000313" key="2">
    <source>
        <dbReference type="Proteomes" id="UP001225356"/>
    </source>
</evidence>
<accession>A0ABT9QP28</accession>
<name>A0ABT9QP28_9ACTN</name>
<reference evidence="1 2" key="1">
    <citation type="submission" date="2023-07" db="EMBL/GenBank/DDBJ databases">
        <title>Sequencing the genomes of 1000 actinobacteria strains.</title>
        <authorList>
            <person name="Klenk H.-P."/>
        </authorList>
    </citation>
    <scope>NUCLEOTIDE SEQUENCE [LARGE SCALE GENOMIC DNA]</scope>
    <source>
        <strain evidence="1 2">DSM 46740</strain>
    </source>
</reference>
<proteinExistence type="predicted"/>
<keyword evidence="2" id="KW-1185">Reference proteome</keyword>
<sequence>MADTVWLSSDGPHGDDYTSEVAAAVSEAVRVLNHATLSHVGVTYPSTVYDVLGRISISTAGLDQLLGQLGEALRRMQESGQLGDDHGDPDERLDKALSEITAAQKTARDLALRIDRAFNATAGLHLTYRGKH</sequence>
<comment type="caution">
    <text evidence="1">The sequence shown here is derived from an EMBL/GenBank/DDBJ whole genome shotgun (WGS) entry which is preliminary data.</text>
</comment>